<proteinExistence type="predicted"/>
<accession>A0ACD4RJ24</accession>
<dbReference type="EMBL" id="CP126116">
    <property type="protein sequence ID" value="WHZ60353.1"/>
    <property type="molecule type" value="Genomic_DNA"/>
</dbReference>
<name>A0ACD4RJ24_9BACI</name>
<sequence length="193" mass="20887">MEEKQSIMGPIIRMSLFLMVICGIIYPVAVTGIAQTISPAKANGSLVYDENMNVIGSELIGQSFSADSYFHGRISSIENNGAGSGSNNYAPSNADMIKRTLDSIEEWKKNNPETPVSEVPNDLLTNSGSGLDPHISPGAAYAQVKRISKATGIDQSKLENMIKQHTQGRELGMFGEEKVNVLQLNLALKNMLN</sequence>
<keyword evidence="2" id="KW-1185">Reference proteome</keyword>
<evidence type="ECO:0000313" key="2">
    <source>
        <dbReference type="Proteomes" id="UP001226091"/>
    </source>
</evidence>
<protein>
    <submittedName>
        <fullName evidence="1">Potassium-transporting ATPase subunit KdpC</fullName>
    </submittedName>
</protein>
<gene>
    <name evidence="1" type="primary">kdpC</name>
    <name evidence="1" type="ORF">QLQ22_21990</name>
</gene>
<reference evidence="2" key="1">
    <citation type="journal article" date="2025" name="Aquaculture">
        <title>Assessment of the bioflocculant production and safety properties of Metabacillus hrfriensis sp. nov. based on phenotypic and whole-genome sequencing analysis.</title>
        <authorList>
            <person name="Zhang R."/>
            <person name="Zhao Z."/>
            <person name="Luo L."/>
            <person name="Wang S."/>
            <person name="Guo K."/>
            <person name="Xu W."/>
        </authorList>
    </citation>
    <scope>NUCLEOTIDE SEQUENCE [LARGE SCALE GENOMIC DNA]</scope>
    <source>
        <strain evidence="2">CT-WN-B3</strain>
    </source>
</reference>
<organism evidence="1 2">
    <name type="scientific">Metabacillus hrfriensis</name>
    <dbReference type="NCBI Taxonomy" id="3048891"/>
    <lineage>
        <taxon>Bacteria</taxon>
        <taxon>Bacillati</taxon>
        <taxon>Bacillota</taxon>
        <taxon>Bacilli</taxon>
        <taxon>Bacillales</taxon>
        <taxon>Bacillaceae</taxon>
        <taxon>Metabacillus</taxon>
    </lineage>
</organism>
<dbReference type="Proteomes" id="UP001226091">
    <property type="component" value="Chromosome"/>
</dbReference>
<evidence type="ECO:0000313" key="1">
    <source>
        <dbReference type="EMBL" id="WHZ60353.1"/>
    </source>
</evidence>